<dbReference type="AlphaFoldDB" id="A0A9K3Q1G0"/>
<keyword evidence="3" id="KW-1185">Reference proteome</keyword>
<name>A0A9K3Q1G0_9STRA</name>
<evidence type="ECO:0000256" key="1">
    <source>
        <dbReference type="SAM" id="MobiDB-lite"/>
    </source>
</evidence>
<evidence type="ECO:0000313" key="2">
    <source>
        <dbReference type="EMBL" id="KAG7367000.1"/>
    </source>
</evidence>
<accession>A0A9K3Q1G0</accession>
<reference evidence="2" key="2">
    <citation type="submission" date="2021-04" db="EMBL/GenBank/DDBJ databases">
        <authorList>
            <person name="Podell S."/>
        </authorList>
    </citation>
    <scope>NUCLEOTIDE SEQUENCE</scope>
    <source>
        <strain evidence="2">Hildebrandi</strain>
    </source>
</reference>
<feature type="region of interest" description="Disordered" evidence="1">
    <location>
        <begin position="47"/>
        <end position="77"/>
    </location>
</feature>
<dbReference type="OrthoDB" id="47361at2759"/>
<evidence type="ECO:0000313" key="3">
    <source>
        <dbReference type="Proteomes" id="UP000693970"/>
    </source>
</evidence>
<sequence>MHRAVTARLEDPNLTLYEALKIGGFDYPTNDDSSLIDSEKVTLGQRKNQLSRRLRLARKQNSDDAASTSAASNSGNIYRNDANIMGMVAI</sequence>
<organism evidence="2 3">
    <name type="scientific">Nitzschia inconspicua</name>
    <dbReference type="NCBI Taxonomy" id="303405"/>
    <lineage>
        <taxon>Eukaryota</taxon>
        <taxon>Sar</taxon>
        <taxon>Stramenopiles</taxon>
        <taxon>Ochrophyta</taxon>
        <taxon>Bacillariophyta</taxon>
        <taxon>Bacillariophyceae</taxon>
        <taxon>Bacillariophycidae</taxon>
        <taxon>Bacillariales</taxon>
        <taxon>Bacillariaceae</taxon>
        <taxon>Nitzschia</taxon>
    </lineage>
</organism>
<protein>
    <submittedName>
        <fullName evidence="2">Uncharacterized protein</fullName>
    </submittedName>
</protein>
<reference evidence="2" key="1">
    <citation type="journal article" date="2021" name="Sci. Rep.">
        <title>Diploid genomic architecture of Nitzschia inconspicua, an elite biomass production diatom.</title>
        <authorList>
            <person name="Oliver A."/>
            <person name="Podell S."/>
            <person name="Pinowska A."/>
            <person name="Traller J.C."/>
            <person name="Smith S.R."/>
            <person name="McClure R."/>
            <person name="Beliaev A."/>
            <person name="Bohutskyi P."/>
            <person name="Hill E.A."/>
            <person name="Rabines A."/>
            <person name="Zheng H."/>
            <person name="Allen L.Z."/>
            <person name="Kuo A."/>
            <person name="Grigoriev I.V."/>
            <person name="Allen A.E."/>
            <person name="Hazlebeck D."/>
            <person name="Allen E.E."/>
        </authorList>
    </citation>
    <scope>NUCLEOTIDE SEQUENCE</scope>
    <source>
        <strain evidence="2">Hildebrandi</strain>
    </source>
</reference>
<gene>
    <name evidence="2" type="ORF">IV203_029670</name>
</gene>
<feature type="compositionally biased region" description="Low complexity" evidence="1">
    <location>
        <begin position="63"/>
        <end position="74"/>
    </location>
</feature>
<feature type="compositionally biased region" description="Basic residues" evidence="1">
    <location>
        <begin position="49"/>
        <end position="58"/>
    </location>
</feature>
<dbReference type="EMBL" id="JAGRRH010000007">
    <property type="protein sequence ID" value="KAG7367000.1"/>
    <property type="molecule type" value="Genomic_DNA"/>
</dbReference>
<dbReference type="Proteomes" id="UP000693970">
    <property type="component" value="Unassembled WGS sequence"/>
</dbReference>
<comment type="caution">
    <text evidence="2">The sequence shown here is derived from an EMBL/GenBank/DDBJ whole genome shotgun (WGS) entry which is preliminary data.</text>
</comment>
<proteinExistence type="predicted"/>